<gene>
    <name evidence="1" type="ORF">P0M35_08225</name>
</gene>
<sequence>MKKLNQIEILDEVKKLSDNKLNHLEDLERLITISVKKNLISELESLSFQAKYITGLIQVIKRRENISDENYSIKIKDELVESYNKLKILLAKITNNFSPFIENIFKEKYFQLTQSSLNDLNLLCQDLSFLKLYFNDLKQKG</sequence>
<accession>A0AAE3P0H0</accession>
<protein>
    <submittedName>
        <fullName evidence="1">Uncharacterized protein</fullName>
    </submittedName>
</protein>
<organism evidence="1 2">
    <name type="scientific">Stygiobacter electus</name>
    <dbReference type="NCBI Taxonomy" id="3032292"/>
    <lineage>
        <taxon>Bacteria</taxon>
        <taxon>Pseudomonadati</taxon>
        <taxon>Ignavibacteriota</taxon>
        <taxon>Ignavibacteria</taxon>
        <taxon>Ignavibacteriales</taxon>
        <taxon>Melioribacteraceae</taxon>
        <taxon>Stygiobacter</taxon>
    </lineage>
</organism>
<evidence type="ECO:0000313" key="2">
    <source>
        <dbReference type="Proteomes" id="UP001221302"/>
    </source>
</evidence>
<keyword evidence="2" id="KW-1185">Reference proteome</keyword>
<evidence type="ECO:0000313" key="1">
    <source>
        <dbReference type="EMBL" id="MDF1612134.1"/>
    </source>
</evidence>
<reference evidence="1" key="1">
    <citation type="submission" date="2023-03" db="EMBL/GenBank/DDBJ databases">
        <title>Stygiobacter electus gen. nov., sp. nov., facultatively anaerobic thermotolerant bacterium of the class Ignavibacteria from a well of Yessentuki mineral water deposit.</title>
        <authorList>
            <person name="Podosokorskaya O.A."/>
            <person name="Elcheninov A.G."/>
            <person name="Petrova N.F."/>
            <person name="Zavarzina D.G."/>
            <person name="Kublanov I.V."/>
            <person name="Merkel A.Y."/>
        </authorList>
    </citation>
    <scope>NUCLEOTIDE SEQUENCE</scope>
    <source>
        <strain evidence="1">09-Me</strain>
    </source>
</reference>
<dbReference type="EMBL" id="JARGDL010000010">
    <property type="protein sequence ID" value="MDF1612134.1"/>
    <property type="molecule type" value="Genomic_DNA"/>
</dbReference>
<comment type="caution">
    <text evidence="1">The sequence shown here is derived from an EMBL/GenBank/DDBJ whole genome shotgun (WGS) entry which is preliminary data.</text>
</comment>
<dbReference type="AlphaFoldDB" id="A0AAE3P0H0"/>
<dbReference type="Proteomes" id="UP001221302">
    <property type="component" value="Unassembled WGS sequence"/>
</dbReference>
<name>A0AAE3P0H0_9BACT</name>
<dbReference type="RefSeq" id="WP_321535902.1">
    <property type="nucleotide sequence ID" value="NZ_JARGDL010000010.1"/>
</dbReference>
<proteinExistence type="predicted"/>